<dbReference type="SMART" id="SM00849">
    <property type="entry name" value="Lactamase_B"/>
    <property type="match status" value="1"/>
</dbReference>
<keyword evidence="3" id="KW-1185">Reference proteome</keyword>
<evidence type="ECO:0000259" key="1">
    <source>
        <dbReference type="SMART" id="SM00849"/>
    </source>
</evidence>
<dbReference type="SUPFAM" id="SSF56281">
    <property type="entry name" value="Metallo-hydrolase/oxidoreductase"/>
    <property type="match status" value="1"/>
</dbReference>
<sequence length="274" mass="30626">MKVYVLVEDYSGYESPYLAQHGVSFLVEKGGKRILFDTGQSAGPILHNMGLLGIEPSSIDYVFLSHCHYDHTGGLLEMLRAIGKRILLIAHPDIFRRHFVTKPHLRDVGIPFRREEVEELAELYLTARPLEIVGGVYSTGEIRNREEFEREHIGVYTLRDGQVMEDNIMDDMSLVAKTPEGLVIVSGCSHAGIVSIVKHAVRLTGEKRVRAVVGGFHLIGASDERIERTVAEFKELGVEEVYTGHCTGLKAEAAFLKAYGERFHKLHSGMVIEL</sequence>
<dbReference type="OrthoDB" id="7773at2157"/>
<dbReference type="InterPro" id="IPR041712">
    <property type="entry name" value="DHPS-like_MBL-fold"/>
</dbReference>
<evidence type="ECO:0000313" key="2">
    <source>
        <dbReference type="EMBL" id="ASJ04587.1"/>
    </source>
</evidence>
<dbReference type="EMBL" id="CP015101">
    <property type="protein sequence ID" value="ASJ04587.1"/>
    <property type="molecule type" value="Genomic_DNA"/>
</dbReference>
<dbReference type="Gene3D" id="3.60.15.10">
    <property type="entry name" value="Ribonuclease Z/Hydroxyacylglutathione hydrolase-like"/>
    <property type="match status" value="1"/>
</dbReference>
<dbReference type="PANTHER" id="PTHR13754:SF18">
    <property type="entry name" value="7,8-DIHYDROPTERIN-6-METHYL-4-(BETA-D-RIBOFURANOSYL)-AMINOBENZENE-5'-PHOSPHATE SYNTHASE"/>
    <property type="match status" value="1"/>
</dbReference>
<dbReference type="InterPro" id="IPR001279">
    <property type="entry name" value="Metallo-B-lactamas"/>
</dbReference>
<protein>
    <submittedName>
        <fullName evidence="2">MBL fold metallo-hydrolase</fullName>
    </submittedName>
</protein>
<reference evidence="2 3" key="1">
    <citation type="submission" date="2016-04" db="EMBL/GenBank/DDBJ databases">
        <title>Complete genome sequence of Thermococcus barossii type strain SHCK-94.</title>
        <authorList>
            <person name="Oger P.M."/>
        </authorList>
    </citation>
    <scope>NUCLEOTIDE SEQUENCE [LARGE SCALE GENOMIC DNA]</scope>
    <source>
        <strain evidence="2 3">SHCK-94</strain>
    </source>
</reference>
<keyword evidence="2" id="KW-0378">Hydrolase</keyword>
<dbReference type="GO" id="GO:0016787">
    <property type="term" value="F:hydrolase activity"/>
    <property type="evidence" value="ECO:0007669"/>
    <property type="project" value="UniProtKB-KW"/>
</dbReference>
<dbReference type="KEGG" id="tbs:A3L01_04085"/>
<dbReference type="GO" id="GO:0016740">
    <property type="term" value="F:transferase activity"/>
    <property type="evidence" value="ECO:0007669"/>
    <property type="project" value="TreeGrafter"/>
</dbReference>
<accession>A0A2Z2MDI6</accession>
<organism evidence="2 3">
    <name type="scientific">Thermococcus barossii</name>
    <dbReference type="NCBI Taxonomy" id="54077"/>
    <lineage>
        <taxon>Archaea</taxon>
        <taxon>Methanobacteriati</taxon>
        <taxon>Methanobacteriota</taxon>
        <taxon>Thermococci</taxon>
        <taxon>Thermococcales</taxon>
        <taxon>Thermococcaceae</taxon>
        <taxon>Thermococcus</taxon>
    </lineage>
</organism>
<gene>
    <name evidence="2" type="ORF">A3L01_04085</name>
</gene>
<dbReference type="Pfam" id="PF00753">
    <property type="entry name" value="Lactamase_B"/>
    <property type="match status" value="1"/>
</dbReference>
<proteinExistence type="predicted"/>
<dbReference type="InterPro" id="IPR052926">
    <property type="entry name" value="Metallo-beta-lactamase_dom"/>
</dbReference>
<name>A0A2Z2MDI6_9EURY</name>
<evidence type="ECO:0000313" key="3">
    <source>
        <dbReference type="Proteomes" id="UP000250272"/>
    </source>
</evidence>
<dbReference type="InterPro" id="IPR036866">
    <property type="entry name" value="RibonucZ/Hydroxyglut_hydro"/>
</dbReference>
<dbReference type="PANTHER" id="PTHR13754">
    <property type="entry name" value="METALLO-BETA-LACTAMASE SUPERFAMILY PROTEIN"/>
    <property type="match status" value="1"/>
</dbReference>
<feature type="domain" description="Metallo-beta-lactamase" evidence="1">
    <location>
        <begin position="21"/>
        <end position="245"/>
    </location>
</feature>
<dbReference type="Proteomes" id="UP000250272">
    <property type="component" value="Chromosome"/>
</dbReference>
<dbReference type="AlphaFoldDB" id="A0A2Z2MDI6"/>
<dbReference type="CDD" id="cd07713">
    <property type="entry name" value="DHPS-like_MBL-fold"/>
    <property type="match status" value="1"/>
</dbReference>